<keyword evidence="5 8" id="KW-0812">Transmembrane</keyword>
<evidence type="ECO:0000313" key="9">
    <source>
        <dbReference type="EMBL" id="SJZ34760.1"/>
    </source>
</evidence>
<comment type="similarity">
    <text evidence="2">Belongs to the AzlC family.</text>
</comment>
<evidence type="ECO:0000256" key="8">
    <source>
        <dbReference type="SAM" id="Phobius"/>
    </source>
</evidence>
<sequence>MELFKKGIKDGLPIGLGYLSVSFTFGMIATAQGLSTFEATLLSLANLTSAGQFAAIQLMAVQAPVLEVFLATIIINFRYVLMSISLSQKLDSKMKLREKCIVAFGNTDEIYAVAQSQSDPNKFIYMVGLMTTPIIGWTLGTFLGGTFNSLLPASLQSAFSIALYGMFIAIILPVAKKVKTVAFTILISIVLSSMFKWIPFLNFISDGFSIIICTLIASAISATFFPVEANEYE</sequence>
<protein>
    <submittedName>
        <fullName evidence="9">4-azaleucine resistance probable transporter AzlC</fullName>
    </submittedName>
</protein>
<dbReference type="RefSeq" id="WP_200804722.1">
    <property type="nucleotide sequence ID" value="NZ_FUWY01000001.1"/>
</dbReference>
<keyword evidence="4" id="KW-1003">Cell membrane</keyword>
<evidence type="ECO:0000256" key="2">
    <source>
        <dbReference type="ARBA" id="ARBA00010735"/>
    </source>
</evidence>
<evidence type="ECO:0000256" key="4">
    <source>
        <dbReference type="ARBA" id="ARBA00022475"/>
    </source>
</evidence>
<dbReference type="Pfam" id="PF03591">
    <property type="entry name" value="AzlC"/>
    <property type="match status" value="1"/>
</dbReference>
<dbReference type="InterPro" id="IPR011606">
    <property type="entry name" value="Brnchd-chn_aa_trnsp_permease"/>
</dbReference>
<reference evidence="10" key="1">
    <citation type="submission" date="2017-02" db="EMBL/GenBank/DDBJ databases">
        <authorList>
            <person name="Varghese N."/>
            <person name="Submissions S."/>
        </authorList>
    </citation>
    <scope>NUCLEOTIDE SEQUENCE [LARGE SCALE GENOMIC DNA]</scope>
    <source>
        <strain evidence="10">ATCC 25662</strain>
    </source>
</reference>
<feature type="transmembrane region" description="Helical" evidence="8">
    <location>
        <begin position="123"/>
        <end position="143"/>
    </location>
</feature>
<organism evidence="9 10">
    <name type="scientific">Anaerorhabdus furcosa</name>
    <dbReference type="NCBI Taxonomy" id="118967"/>
    <lineage>
        <taxon>Bacteria</taxon>
        <taxon>Bacillati</taxon>
        <taxon>Bacillota</taxon>
        <taxon>Erysipelotrichia</taxon>
        <taxon>Erysipelotrichales</taxon>
        <taxon>Erysipelotrichaceae</taxon>
        <taxon>Anaerorhabdus</taxon>
    </lineage>
</organism>
<feature type="transmembrane region" description="Helical" evidence="8">
    <location>
        <begin position="207"/>
        <end position="227"/>
    </location>
</feature>
<gene>
    <name evidence="9" type="ORF">SAMN02745191_0154</name>
</gene>
<dbReference type="STRING" id="118967.SAMN02745191_0154"/>
<feature type="transmembrane region" description="Helical" evidence="8">
    <location>
        <begin position="12"/>
        <end position="34"/>
    </location>
</feature>
<evidence type="ECO:0000313" key="10">
    <source>
        <dbReference type="Proteomes" id="UP000243297"/>
    </source>
</evidence>
<name>A0A1T4JX32_9FIRM</name>
<evidence type="ECO:0000256" key="7">
    <source>
        <dbReference type="ARBA" id="ARBA00023136"/>
    </source>
</evidence>
<feature type="transmembrane region" description="Helical" evidence="8">
    <location>
        <begin position="181"/>
        <end position="201"/>
    </location>
</feature>
<evidence type="ECO:0000256" key="6">
    <source>
        <dbReference type="ARBA" id="ARBA00022989"/>
    </source>
</evidence>
<keyword evidence="10" id="KW-1185">Reference proteome</keyword>
<dbReference type="AlphaFoldDB" id="A0A1T4JX32"/>
<dbReference type="Proteomes" id="UP000243297">
    <property type="component" value="Unassembled WGS sequence"/>
</dbReference>
<comment type="subcellular location">
    <subcellularLocation>
        <location evidence="1">Cell membrane</location>
        <topology evidence="1">Multi-pass membrane protein</topology>
    </subcellularLocation>
</comment>
<feature type="transmembrane region" description="Helical" evidence="8">
    <location>
        <begin position="155"/>
        <end position="174"/>
    </location>
</feature>
<evidence type="ECO:0000256" key="1">
    <source>
        <dbReference type="ARBA" id="ARBA00004651"/>
    </source>
</evidence>
<feature type="transmembrane region" description="Helical" evidence="8">
    <location>
        <begin position="54"/>
        <end position="81"/>
    </location>
</feature>
<keyword evidence="6 8" id="KW-1133">Transmembrane helix</keyword>
<dbReference type="PANTHER" id="PTHR34979:SF1">
    <property type="entry name" value="INNER MEMBRANE PROTEIN YGAZ"/>
    <property type="match status" value="1"/>
</dbReference>
<accession>A0A1T4JX32</accession>
<proteinExistence type="inferred from homology"/>
<dbReference type="GO" id="GO:1903785">
    <property type="term" value="P:L-valine transmembrane transport"/>
    <property type="evidence" value="ECO:0007669"/>
    <property type="project" value="TreeGrafter"/>
</dbReference>
<dbReference type="EMBL" id="FUWY01000001">
    <property type="protein sequence ID" value="SJZ34760.1"/>
    <property type="molecule type" value="Genomic_DNA"/>
</dbReference>
<keyword evidence="3" id="KW-0813">Transport</keyword>
<keyword evidence="7 8" id="KW-0472">Membrane</keyword>
<evidence type="ECO:0000256" key="5">
    <source>
        <dbReference type="ARBA" id="ARBA00022692"/>
    </source>
</evidence>
<dbReference type="GO" id="GO:0005886">
    <property type="term" value="C:plasma membrane"/>
    <property type="evidence" value="ECO:0007669"/>
    <property type="project" value="UniProtKB-SubCell"/>
</dbReference>
<dbReference type="PANTHER" id="PTHR34979">
    <property type="entry name" value="INNER MEMBRANE PROTEIN YGAZ"/>
    <property type="match status" value="1"/>
</dbReference>
<evidence type="ECO:0000256" key="3">
    <source>
        <dbReference type="ARBA" id="ARBA00022448"/>
    </source>
</evidence>